<feature type="transmembrane region" description="Helical" evidence="14">
    <location>
        <begin position="48"/>
        <end position="69"/>
    </location>
</feature>
<dbReference type="GO" id="GO:0051012">
    <property type="term" value="P:microtubule sliding"/>
    <property type="evidence" value="ECO:0007669"/>
    <property type="project" value="UniProtKB-UniRule"/>
</dbReference>
<dbReference type="SMART" id="SM00320">
    <property type="entry name" value="WD40"/>
    <property type="match status" value="7"/>
</dbReference>
<feature type="domain" description="PAC1-like LisH-like dimerisation" evidence="15">
    <location>
        <begin position="1130"/>
        <end position="1155"/>
    </location>
</feature>
<keyword evidence="10 11" id="KW-0131">Cell cycle</keyword>
<dbReference type="InterPro" id="IPR020472">
    <property type="entry name" value="WD40_PAC1"/>
</dbReference>
<evidence type="ECO:0000256" key="12">
    <source>
        <dbReference type="PROSITE-ProRule" id="PRU00221"/>
    </source>
</evidence>
<dbReference type="InterPro" id="IPR006594">
    <property type="entry name" value="LisH"/>
</dbReference>
<dbReference type="PRINTS" id="PR00320">
    <property type="entry name" value="GPROTEINBRPT"/>
</dbReference>
<dbReference type="Proteomes" id="UP000567179">
    <property type="component" value="Unassembled WGS sequence"/>
</dbReference>
<sequence>MAIPIPTNPPLLPTTMLLFVVLQFFLAILAMLFTIGNLGSVAPLMANIITIDAPAVPLLTSVIDAFAWIHPMLSGLHTLTKFSIRTLDAFPFNWAQLAVVHSSLFTLIPHLLGFKGVKLPAAENHPPANMEIMPHARRYAVKGVSYASHPASLVWGSSVNSRNALALSPLPSNIANSGRMYSSCLGRQPSNTHTFSPLPPRSWWTDVIHCLGLLCALLVALLLDISTQRMRANLEHKHQSGQANAHNSASASLMLDFIGALTVHPQTALRKSNACIDTNICTEDGATYTTQTALVGSDRPIRTPDEADDIQAEAMPKTLIDVGQKNALAQVLIILTMVMVSMECEFVDKPFQPIVTARETKETIDWQTIVVKPDSFNWNESPSSAYLMSMTASKGSDCDKERWENTFGSFEEDFRPFSPMVDMLAQERGRVHTLDHSASVTQDFSSESNLTVVEGQGENSVSDIEDILREFSSKTGFASDASVEDLVSNCGGGLEKCLSPNLLQDTPHSEKLFTPHEDEVDEGKHVHAFCTMNTFQQWLDHPQGLMGEFGSLPVAQEIGEQIADSFDDFLRHLSSSGNVAIEGSSKGQVPVPGAEHGHQAVPDFSSWFESAQNQKLLDDLAAEFPFSLDGPDLNLEAALADLVPFVPLDDVQLPECLGSIPEPGLENFTFPVDGANWCLGLPMADVTQPEPSFTPPSDVGHRHPYFADYDHFTTDELFAPESTVIVVSLNSAAPSHVHVAPDAEHSAPAVPESLVHANISFTDPDVSSSSTLVHLDEEVHVESIKAPPEDSASITKISDPYAPVPVVNFRDDLSPTSEPVESSINCGLSASIHVPRPASNSMPIVDVSAVLEREHTCHYVIPSVETYEEVKAKFDLYDLFVALATQKGEVQGVSASMHAVKELALEGVGSANAALSVVKRERVGQVSMDVPAIPMEKERQIPAVAQDVSKPVKLSNAIVNTPDRLPVAPSAPPSAPLKEREIRKDSSIYASMWASRPTEPIVARPTTRTRKENSAPKVSRAPFEGRNRPNDRSINASVWASCSTERQAPQPTIQKRVNTFVPKVSKPTQDRSIYGSIYADRPKPVSPKSNTSFRFSSTRTEGQHDKNPTSGWTREEIEGAQLLLGLSGRRHKSILDYLHNAGFTKTFNEFREEAPELSDFVPDSSSPASGLLVKKWTSIIRMQRKVMDLEARLAQAHDDLSNAGPVASEGSKRVNKEWIPSSNPKHTLIGHRDKINAVSFHPLYSVLASASVDATVKIWDWDSGECERTLKSHTKAVSDCQYDSTGKVLATCSDDLFIKLWNVPDDYKNYATLRGHEHSISSVFFLPGDNQLISASRDNTVRVWDVHTSHCVKVLKPHTEWIRSALPSADARLLLTCSDDQTARITDMESGALKTEMRGHDNRIECAVFVPQASIPAVRELVQLPTNVQSAKVDSLGISFVITGSRDKTIKLWDALRGQCLWTFVGHDGWVQAVTFHPCGKFLLSAADDHTMRVWDLKTGRCLKKIEAHSPFVQCVAWGPTPVTEGGDESDRIVNVVATGGTDKFVKIWRP</sequence>
<feature type="compositionally biased region" description="Basic and acidic residues" evidence="13">
    <location>
        <begin position="1101"/>
        <end position="1111"/>
    </location>
</feature>
<dbReference type="GO" id="GO:0051301">
    <property type="term" value="P:cell division"/>
    <property type="evidence" value="ECO:0007669"/>
    <property type="project" value="UniProtKB-KW"/>
</dbReference>
<dbReference type="PROSITE" id="PS50896">
    <property type="entry name" value="LISH"/>
    <property type="match status" value="1"/>
</dbReference>
<evidence type="ECO:0000259" key="15">
    <source>
        <dbReference type="Pfam" id="PF24951"/>
    </source>
</evidence>
<dbReference type="OrthoDB" id="10264588at2759"/>
<dbReference type="Pfam" id="PF00400">
    <property type="entry name" value="WD40"/>
    <property type="match status" value="7"/>
</dbReference>
<evidence type="ECO:0000256" key="10">
    <source>
        <dbReference type="ARBA" id="ARBA00023306"/>
    </source>
</evidence>
<dbReference type="SUPFAM" id="SSF109925">
    <property type="entry name" value="Lissencephaly-1 protein (Lis-1, PAF-AH alpha) N-terminal domain"/>
    <property type="match status" value="1"/>
</dbReference>
<evidence type="ECO:0000256" key="3">
    <source>
        <dbReference type="ARBA" id="ARBA00022574"/>
    </source>
</evidence>
<dbReference type="Gene3D" id="2.130.10.10">
    <property type="entry name" value="YVTN repeat-like/Quinoprotein amine dehydrogenase"/>
    <property type="match status" value="1"/>
</dbReference>
<dbReference type="GO" id="GO:0000922">
    <property type="term" value="C:spindle pole"/>
    <property type="evidence" value="ECO:0007669"/>
    <property type="project" value="UniProtKB-SubCell"/>
</dbReference>
<feature type="compositionally biased region" description="Low complexity" evidence="13">
    <location>
        <begin position="1091"/>
        <end position="1100"/>
    </location>
</feature>
<name>A0A8H5BCG6_9AGAR</name>
<dbReference type="PROSITE" id="PS50082">
    <property type="entry name" value="WD_REPEATS_2"/>
    <property type="match status" value="5"/>
</dbReference>
<comment type="domain">
    <text evidence="11">Dimerization mediated by the LisH domain may be required to activate dynein.</text>
</comment>
<keyword evidence="6" id="KW-0677">Repeat</keyword>
<dbReference type="InterPro" id="IPR015943">
    <property type="entry name" value="WD40/YVTN_repeat-like_dom_sf"/>
</dbReference>
<dbReference type="PANTHER" id="PTHR22847:SF637">
    <property type="entry name" value="WD REPEAT DOMAIN 5B"/>
    <property type="match status" value="1"/>
</dbReference>
<keyword evidence="8 11" id="KW-0175">Coiled coil</keyword>
<evidence type="ECO:0000256" key="14">
    <source>
        <dbReference type="SAM" id="Phobius"/>
    </source>
</evidence>
<dbReference type="CDD" id="cd00200">
    <property type="entry name" value="WD40"/>
    <property type="match status" value="1"/>
</dbReference>
<feature type="repeat" description="WD" evidence="12">
    <location>
        <begin position="1270"/>
        <end position="1303"/>
    </location>
</feature>
<dbReference type="InterPro" id="IPR037190">
    <property type="entry name" value="LIS1_N"/>
</dbReference>
<dbReference type="GO" id="GO:0005875">
    <property type="term" value="C:microtubule associated complex"/>
    <property type="evidence" value="ECO:0007669"/>
    <property type="project" value="UniProtKB-UniRule"/>
</dbReference>
<keyword evidence="7 11" id="KW-0498">Mitosis</keyword>
<evidence type="ECO:0000256" key="9">
    <source>
        <dbReference type="ARBA" id="ARBA00023212"/>
    </source>
</evidence>
<accession>A0A8H5BCG6</accession>
<dbReference type="InterPro" id="IPR001680">
    <property type="entry name" value="WD40_rpt"/>
</dbReference>
<evidence type="ECO:0000256" key="8">
    <source>
        <dbReference type="ARBA" id="ARBA00023054"/>
    </source>
</evidence>
<gene>
    <name evidence="11" type="primary">PAC1</name>
    <name evidence="11" type="synonym">LIS1</name>
    <name evidence="16" type="ORF">D9619_001228</name>
</gene>
<proteinExistence type="inferred from homology"/>
<comment type="subunit">
    <text evidence="11">Self-associates. Interacts with NDL1 and dynein.</text>
</comment>
<evidence type="ECO:0000256" key="5">
    <source>
        <dbReference type="ARBA" id="ARBA00022701"/>
    </source>
</evidence>
<evidence type="ECO:0000256" key="6">
    <source>
        <dbReference type="ARBA" id="ARBA00022737"/>
    </source>
</evidence>
<feature type="repeat" description="WD" evidence="12">
    <location>
        <begin position="1228"/>
        <end position="1269"/>
    </location>
</feature>
<evidence type="ECO:0000313" key="16">
    <source>
        <dbReference type="EMBL" id="KAF5320794.1"/>
    </source>
</evidence>
<dbReference type="HAMAP" id="MF_03141">
    <property type="entry name" value="lis1"/>
    <property type="match status" value="1"/>
</dbReference>
<dbReference type="PROSITE" id="PS00678">
    <property type="entry name" value="WD_REPEATS_1"/>
    <property type="match status" value="3"/>
</dbReference>
<dbReference type="EMBL" id="JAACJJ010000028">
    <property type="protein sequence ID" value="KAF5320794.1"/>
    <property type="molecule type" value="Genomic_DNA"/>
</dbReference>
<comment type="similarity">
    <text evidence="11">Belongs to the WD repeat LIS1/nudF family.</text>
</comment>
<organism evidence="16 17">
    <name type="scientific">Psilocybe cf. subviscida</name>
    <dbReference type="NCBI Taxonomy" id="2480587"/>
    <lineage>
        <taxon>Eukaryota</taxon>
        <taxon>Fungi</taxon>
        <taxon>Dikarya</taxon>
        <taxon>Basidiomycota</taxon>
        <taxon>Agaricomycotina</taxon>
        <taxon>Agaricomycetes</taxon>
        <taxon>Agaricomycetidae</taxon>
        <taxon>Agaricales</taxon>
        <taxon>Agaricineae</taxon>
        <taxon>Strophariaceae</taxon>
        <taxon>Psilocybe</taxon>
    </lineage>
</organism>
<evidence type="ECO:0000256" key="1">
    <source>
        <dbReference type="ARBA" id="ARBA00022448"/>
    </source>
</evidence>
<dbReference type="PANTHER" id="PTHR22847">
    <property type="entry name" value="WD40 REPEAT PROTEIN"/>
    <property type="match status" value="1"/>
</dbReference>
<comment type="caution">
    <text evidence="16">The sequence shown here is derived from an EMBL/GenBank/DDBJ whole genome shotgun (WGS) entry which is preliminary data.</text>
</comment>
<dbReference type="GO" id="GO:0070840">
    <property type="term" value="F:dynein complex binding"/>
    <property type="evidence" value="ECO:0007669"/>
    <property type="project" value="UniProtKB-UniRule"/>
</dbReference>
<evidence type="ECO:0000256" key="7">
    <source>
        <dbReference type="ARBA" id="ARBA00022776"/>
    </source>
</evidence>
<keyword evidence="3 12" id="KW-0853">WD repeat</keyword>
<feature type="repeat" description="WD" evidence="12">
    <location>
        <begin position="1439"/>
        <end position="1463"/>
    </location>
</feature>
<keyword evidence="17" id="KW-1185">Reference proteome</keyword>
<evidence type="ECO:0000256" key="4">
    <source>
        <dbReference type="ARBA" id="ARBA00022618"/>
    </source>
</evidence>
<comment type="subcellular location">
    <subcellularLocation>
        <location evidence="11">Cytoplasm</location>
        <location evidence="11">Cytoskeleton</location>
    </subcellularLocation>
    <subcellularLocation>
        <location evidence="11">Cytoplasm</location>
        <location evidence="11">Cytoskeleton</location>
        <location evidence="11">Spindle pole</location>
    </subcellularLocation>
    <text evidence="11">Localizes to the plus ends of microtubules at the hyphal tip and the mitotic spindle poles.</text>
</comment>
<keyword evidence="4 11" id="KW-0132">Cell division</keyword>
<dbReference type="Pfam" id="PF24951">
    <property type="entry name" value="LisH_PAC1"/>
    <property type="match status" value="1"/>
</dbReference>
<dbReference type="GO" id="GO:0005737">
    <property type="term" value="C:cytoplasm"/>
    <property type="evidence" value="ECO:0007669"/>
    <property type="project" value="UniProtKB-UniRule"/>
</dbReference>
<feature type="region of interest" description="Disordered" evidence="13">
    <location>
        <begin position="1077"/>
        <end position="1111"/>
    </location>
</feature>
<keyword evidence="14" id="KW-0812">Transmembrane</keyword>
<keyword evidence="1 11" id="KW-0813">Transport</keyword>
<dbReference type="GO" id="GO:0005874">
    <property type="term" value="C:microtubule"/>
    <property type="evidence" value="ECO:0007669"/>
    <property type="project" value="UniProtKB-KW"/>
</dbReference>
<feature type="region of interest" description="Disordered" evidence="13">
    <location>
        <begin position="1004"/>
        <end position="1032"/>
    </location>
</feature>
<dbReference type="InterPro" id="IPR056795">
    <property type="entry name" value="PAC1-like_LisH-like_dom"/>
</dbReference>
<reference evidence="16 17" key="1">
    <citation type="journal article" date="2020" name="ISME J.">
        <title>Uncovering the hidden diversity of litter-decomposition mechanisms in mushroom-forming fungi.</title>
        <authorList>
            <person name="Floudas D."/>
            <person name="Bentzer J."/>
            <person name="Ahren D."/>
            <person name="Johansson T."/>
            <person name="Persson P."/>
            <person name="Tunlid A."/>
        </authorList>
    </citation>
    <scope>NUCLEOTIDE SEQUENCE [LARGE SCALE GENOMIC DNA]</scope>
    <source>
        <strain evidence="16 17">CBS 101986</strain>
    </source>
</reference>
<dbReference type="InterPro" id="IPR036322">
    <property type="entry name" value="WD40_repeat_dom_sf"/>
</dbReference>
<feature type="repeat" description="WD" evidence="12">
    <location>
        <begin position="1464"/>
        <end position="1505"/>
    </location>
</feature>
<evidence type="ECO:0000313" key="17">
    <source>
        <dbReference type="Proteomes" id="UP000567179"/>
    </source>
</evidence>
<dbReference type="InterPro" id="IPR019775">
    <property type="entry name" value="WD40_repeat_CS"/>
</dbReference>
<dbReference type="SUPFAM" id="SSF50978">
    <property type="entry name" value="WD40 repeat-like"/>
    <property type="match status" value="1"/>
</dbReference>
<comment type="function">
    <text evidence="11">Positively regulates the activity of the minus-end directed microtubule motor protein dynein. May enhance dynein-mediated microtubule sliding by targeting dynein to the microtubule plus end. Required for nuclear migration during vegetative growth as well as development. Required for retrograde early endosome (EE) transport from the hyphal tip. Required for localization of dynein to the mitotic spindle poles. Recruits additional proteins to the dynein complex at SPBs.</text>
</comment>
<evidence type="ECO:0000256" key="2">
    <source>
        <dbReference type="ARBA" id="ARBA00022490"/>
    </source>
</evidence>
<dbReference type="GO" id="GO:1990234">
    <property type="term" value="C:transferase complex"/>
    <property type="evidence" value="ECO:0007669"/>
    <property type="project" value="UniProtKB-ARBA"/>
</dbReference>
<dbReference type="PROSITE" id="PS50294">
    <property type="entry name" value="WD_REPEATS_REGION"/>
    <property type="match status" value="4"/>
</dbReference>
<protein>
    <recommendedName>
        <fullName evidence="11">Nuclear distribution protein PAC1</fullName>
    </recommendedName>
    <alternativeName>
        <fullName evidence="11">Lissencephaly-1 homolog</fullName>
        <shortName evidence="11">LIS-1</shortName>
    </alternativeName>
    <alternativeName>
        <fullName evidence="11">nudF homolog</fullName>
    </alternativeName>
</protein>
<evidence type="ECO:0000256" key="13">
    <source>
        <dbReference type="SAM" id="MobiDB-lite"/>
    </source>
</evidence>
<keyword evidence="9 11" id="KW-0206">Cytoskeleton</keyword>
<keyword evidence="2 11" id="KW-0963">Cytoplasm</keyword>
<dbReference type="InterPro" id="IPR017252">
    <property type="entry name" value="Dynein_regulator_LIS1"/>
</dbReference>
<dbReference type="Gene3D" id="1.20.960.30">
    <property type="match status" value="1"/>
</dbReference>
<dbReference type="GO" id="GO:0000132">
    <property type="term" value="P:establishment of mitotic spindle orientation"/>
    <property type="evidence" value="ECO:0007669"/>
    <property type="project" value="UniProtKB-UniRule"/>
</dbReference>
<keyword evidence="14" id="KW-0472">Membrane</keyword>
<keyword evidence="14" id="KW-1133">Transmembrane helix</keyword>
<evidence type="ECO:0000256" key="11">
    <source>
        <dbReference type="HAMAP-Rule" id="MF_03141"/>
    </source>
</evidence>
<keyword evidence="5 11" id="KW-0493">Microtubule</keyword>
<feature type="transmembrane region" description="Helical" evidence="14">
    <location>
        <begin position="16"/>
        <end position="36"/>
    </location>
</feature>
<feature type="repeat" description="WD" evidence="12">
    <location>
        <begin position="1313"/>
        <end position="1354"/>
    </location>
</feature>